<reference evidence="3" key="1">
    <citation type="submission" date="2020-09" db="EMBL/GenBank/DDBJ databases">
        <title>Taishania pollutisoli gen. nov., sp. nov., Isolated from Tetrabromobisphenol A-Contaminated Soil.</title>
        <authorList>
            <person name="Chen Q."/>
        </authorList>
    </citation>
    <scope>NUCLEOTIDE SEQUENCE</scope>
    <source>
        <strain evidence="3">CZZ-1</strain>
    </source>
</reference>
<gene>
    <name evidence="3" type="ORF">H9Y05_08535</name>
</gene>
<dbReference type="Pfam" id="PF03960">
    <property type="entry name" value="ArsC"/>
    <property type="match status" value="1"/>
</dbReference>
<name>A0A8J6PPP4_9FLAO</name>
<dbReference type="InterPro" id="IPR006660">
    <property type="entry name" value="Arsenate_reductase-like"/>
</dbReference>
<sequence length="120" mass="13958">MDRIHLFHNKRCSKSNQALNYLKEKGISEDEIDVILYMDEPLSKETARYIVDLLSDQLDELIRKPDAKKLGISMPEKLTKSWVAEHILKEPKIMQRPIVIVNGKAVIARPTERIDEIVEY</sequence>
<evidence type="ECO:0000313" key="4">
    <source>
        <dbReference type="Proteomes" id="UP000652681"/>
    </source>
</evidence>
<dbReference type="PANTHER" id="PTHR30041:SF4">
    <property type="entry name" value="ARSENATE REDUCTASE"/>
    <property type="match status" value="1"/>
</dbReference>
<comment type="caution">
    <text evidence="3">The sequence shown here is derived from an EMBL/GenBank/DDBJ whole genome shotgun (WGS) entry which is preliminary data.</text>
</comment>
<evidence type="ECO:0000256" key="1">
    <source>
        <dbReference type="ARBA" id="ARBA00007198"/>
    </source>
</evidence>
<dbReference type="Proteomes" id="UP000652681">
    <property type="component" value="Unassembled WGS sequence"/>
</dbReference>
<keyword evidence="4" id="KW-1185">Reference proteome</keyword>
<dbReference type="AlphaFoldDB" id="A0A8J6PPP4"/>
<evidence type="ECO:0000256" key="2">
    <source>
        <dbReference type="PROSITE-ProRule" id="PRU01282"/>
    </source>
</evidence>
<dbReference type="EMBL" id="JACVEL010000004">
    <property type="protein sequence ID" value="MBC9812513.1"/>
    <property type="molecule type" value="Genomic_DNA"/>
</dbReference>
<dbReference type="SUPFAM" id="SSF52833">
    <property type="entry name" value="Thioredoxin-like"/>
    <property type="match status" value="1"/>
</dbReference>
<organism evidence="3 4">
    <name type="scientific">Taishania pollutisoli</name>
    <dbReference type="NCBI Taxonomy" id="2766479"/>
    <lineage>
        <taxon>Bacteria</taxon>
        <taxon>Pseudomonadati</taxon>
        <taxon>Bacteroidota</taxon>
        <taxon>Flavobacteriia</taxon>
        <taxon>Flavobacteriales</taxon>
        <taxon>Crocinitomicaceae</taxon>
        <taxon>Taishania</taxon>
    </lineage>
</organism>
<accession>A0A8J6PPP4</accession>
<dbReference type="RefSeq" id="WP_216714036.1">
    <property type="nucleotide sequence ID" value="NZ_JACVEL010000004.1"/>
</dbReference>
<evidence type="ECO:0000313" key="3">
    <source>
        <dbReference type="EMBL" id="MBC9812513.1"/>
    </source>
</evidence>
<comment type="similarity">
    <text evidence="1 2">Belongs to the ArsC family.</text>
</comment>
<protein>
    <submittedName>
        <fullName evidence="3">Arsenate reductase (Glutaredoxin)</fullName>
    </submittedName>
</protein>
<dbReference type="PROSITE" id="PS51353">
    <property type="entry name" value="ARSC"/>
    <property type="match status" value="1"/>
</dbReference>
<proteinExistence type="inferred from homology"/>
<dbReference type="PANTHER" id="PTHR30041">
    <property type="entry name" value="ARSENATE REDUCTASE"/>
    <property type="match status" value="1"/>
</dbReference>
<dbReference type="InterPro" id="IPR036249">
    <property type="entry name" value="Thioredoxin-like_sf"/>
</dbReference>
<dbReference type="Gene3D" id="3.40.30.10">
    <property type="entry name" value="Glutaredoxin"/>
    <property type="match status" value="1"/>
</dbReference>